<dbReference type="PANTHER" id="PTHR38454">
    <property type="entry name" value="INTEGRAL MEMBRANE PROTEIN-RELATED"/>
    <property type="match status" value="1"/>
</dbReference>
<evidence type="ECO:0000313" key="3">
    <source>
        <dbReference type="EMBL" id="RIQ34032.1"/>
    </source>
</evidence>
<dbReference type="Proteomes" id="UP000284057">
    <property type="component" value="Unassembled WGS sequence"/>
</dbReference>
<feature type="transmembrane region" description="Helical" evidence="2">
    <location>
        <begin position="157"/>
        <end position="176"/>
    </location>
</feature>
<reference evidence="3 4" key="1">
    <citation type="submission" date="2018-09" db="EMBL/GenBank/DDBJ databases">
        <title>Isolation, diversity and antifungal activity of actinobacteria from wheat.</title>
        <authorList>
            <person name="Han C."/>
        </authorList>
    </citation>
    <scope>NUCLEOTIDE SEQUENCE [LARGE SCALE GENOMIC DNA]</scope>
    <source>
        <strain evidence="3 4">NEAU-YY265</strain>
    </source>
</reference>
<keyword evidence="4" id="KW-1185">Reference proteome</keyword>
<keyword evidence="2" id="KW-0812">Transmembrane</keyword>
<name>A0A418KUZ0_9ACTN</name>
<protein>
    <recommendedName>
        <fullName evidence="5">YfhO family protein</fullName>
    </recommendedName>
</protein>
<dbReference type="PANTHER" id="PTHR38454:SF1">
    <property type="entry name" value="INTEGRAL MEMBRANE PROTEIN"/>
    <property type="match status" value="1"/>
</dbReference>
<feature type="compositionally biased region" description="Polar residues" evidence="1">
    <location>
        <begin position="8"/>
        <end position="23"/>
    </location>
</feature>
<feature type="transmembrane region" description="Helical" evidence="2">
    <location>
        <begin position="107"/>
        <end position="124"/>
    </location>
</feature>
<feature type="transmembrane region" description="Helical" evidence="2">
    <location>
        <begin position="130"/>
        <end position="150"/>
    </location>
</feature>
<proteinExistence type="predicted"/>
<sequence>MTAVRDTTLGSPPATSRPAQARGHSSLTDGSFLHGLLAAALAAAVFAAGGVVRGTYPFGEVPRSTNDLGQQFVPMHAHFRGVLTGGAEGDLWFNWASGFGVPFVGDFMTYLGTAFSWITVVFPAERIDLAVYVITVAGLGLAAGAMTVYLRRLRPGGPVWLAVLAGASYATCGWAIDDAAYVTTWVTGLIAFPALLLVAEWVMARPSIGSLAVGPLVVALLWTSNYYTVYMATLGAVIVTLARLSSASTLSWRARGASAARAAFVLLAGIGLAAPLLVPTFRAVQTAQPSPEAEFVPVSWLDFLSRLLPGSEGVGFTPGLAVGTLMLLLALSLPFNRRVPAAERIAWTAAIVLTTLSMQLAPTHAIWHGFDTPNGSAYRQAFVVAGMLVVAGWLSAASGLRNAAAVVAPPVAVAVLYAAVHDGRFVTPTTRVVVPLVAVVVLLAGLLLRSSGGPRPVRRRVAVAGVVAVVVAELVAAAAAVDARRSEHLYAYPAWNERHQNVRDLVRSADVWPDARTSPGRFLTVNDPLLLGGQSGLYYSSTMPSAVSSVLAGFGFGYSGYGRALVDPQNPAVDAAFSVAGRVVDGGAGLVVESRPAAPLATVRAADPWQSADPAPFGPQETALGADVYEVPEVVIAGAPEVSRSARPNGDIALVPPAAAEGPFTVHLRGTCEPGSEVYLHAPSLVGEVEVDGGWAPVLAPEARRPGLYMAAPMRRVGVAGPDGTVDVPVRIAGAARIPGSALGCLDLDALTAAVAGLAAAAPVSVDVGGHSVDVGFEASSEARTVVLGVVRVPGWRCASGDGSPRTPRTLAGLIAVTVAPGDTTVTCAFRPPGLRLGLAAAALALSSILAGIGVIAYLRSRRPHHLGGPT</sequence>
<keyword evidence="2" id="KW-0472">Membrane</keyword>
<feature type="transmembrane region" description="Helical" evidence="2">
    <location>
        <begin position="32"/>
        <end position="52"/>
    </location>
</feature>
<dbReference type="OrthoDB" id="9815466at2"/>
<feature type="transmembrane region" description="Helical" evidence="2">
    <location>
        <begin position="403"/>
        <end position="420"/>
    </location>
</feature>
<dbReference type="EMBL" id="QUAL01000037">
    <property type="protein sequence ID" value="RIQ34032.1"/>
    <property type="molecule type" value="Genomic_DNA"/>
</dbReference>
<evidence type="ECO:0008006" key="5">
    <source>
        <dbReference type="Google" id="ProtNLM"/>
    </source>
</evidence>
<feature type="transmembrane region" description="Helical" evidence="2">
    <location>
        <begin position="313"/>
        <end position="333"/>
    </location>
</feature>
<dbReference type="RefSeq" id="WP_119658725.1">
    <property type="nucleotide sequence ID" value="NZ_QUAL01000037.1"/>
</dbReference>
<dbReference type="InterPro" id="IPR018580">
    <property type="entry name" value="Uncharacterised_YfhO"/>
</dbReference>
<comment type="caution">
    <text evidence="3">The sequence shown here is derived from an EMBL/GenBank/DDBJ whole genome shotgun (WGS) entry which is preliminary data.</text>
</comment>
<organism evidence="3 4">
    <name type="scientific">Jiangella rhizosphaerae</name>
    <dbReference type="NCBI Taxonomy" id="2293569"/>
    <lineage>
        <taxon>Bacteria</taxon>
        <taxon>Bacillati</taxon>
        <taxon>Actinomycetota</taxon>
        <taxon>Actinomycetes</taxon>
        <taxon>Jiangellales</taxon>
        <taxon>Jiangellaceae</taxon>
        <taxon>Jiangella</taxon>
    </lineage>
</organism>
<feature type="transmembrane region" description="Helical" evidence="2">
    <location>
        <begin position="262"/>
        <end position="281"/>
    </location>
</feature>
<dbReference type="Pfam" id="PF09586">
    <property type="entry name" value="YfhO"/>
    <property type="match status" value="1"/>
</dbReference>
<evidence type="ECO:0000256" key="2">
    <source>
        <dbReference type="SAM" id="Phobius"/>
    </source>
</evidence>
<feature type="transmembrane region" description="Helical" evidence="2">
    <location>
        <begin position="837"/>
        <end position="859"/>
    </location>
</feature>
<dbReference type="AlphaFoldDB" id="A0A418KUZ0"/>
<feature type="transmembrane region" description="Helical" evidence="2">
    <location>
        <begin position="461"/>
        <end position="481"/>
    </location>
</feature>
<feature type="transmembrane region" description="Helical" evidence="2">
    <location>
        <begin position="377"/>
        <end position="396"/>
    </location>
</feature>
<feature type="region of interest" description="Disordered" evidence="1">
    <location>
        <begin position="1"/>
        <end position="23"/>
    </location>
</feature>
<keyword evidence="2" id="KW-1133">Transmembrane helix</keyword>
<feature type="transmembrane region" description="Helical" evidence="2">
    <location>
        <begin position="229"/>
        <end position="250"/>
    </location>
</feature>
<gene>
    <name evidence="3" type="ORF">DY240_04310</name>
</gene>
<feature type="transmembrane region" description="Helical" evidence="2">
    <location>
        <begin position="432"/>
        <end position="449"/>
    </location>
</feature>
<feature type="transmembrane region" description="Helical" evidence="2">
    <location>
        <begin position="182"/>
        <end position="199"/>
    </location>
</feature>
<accession>A0A418KUZ0</accession>
<feature type="transmembrane region" description="Helical" evidence="2">
    <location>
        <begin position="345"/>
        <end position="365"/>
    </location>
</feature>
<evidence type="ECO:0000256" key="1">
    <source>
        <dbReference type="SAM" id="MobiDB-lite"/>
    </source>
</evidence>
<evidence type="ECO:0000313" key="4">
    <source>
        <dbReference type="Proteomes" id="UP000284057"/>
    </source>
</evidence>